<gene>
    <name evidence="1" type="ORF">J27TS8_10240</name>
</gene>
<accession>A0A919WFJ1</accession>
<keyword evidence="2" id="KW-1185">Reference proteome</keyword>
<sequence length="80" mass="9039">MPQSLKLTIRILCQILWFFLLLSDWEMAFIHRCTDSFFGDGGLSRNDKTLDILNEMIYGEGSPLKDILAYIGSGGGANYF</sequence>
<dbReference type="EMBL" id="BORC01000001">
    <property type="protein sequence ID" value="GIN61031.1"/>
    <property type="molecule type" value="Genomic_DNA"/>
</dbReference>
<name>A0A919WFJ1_9BACI</name>
<organism evidence="1 2">
    <name type="scientific">Robertmurraya siralis</name>
    <dbReference type="NCBI Taxonomy" id="77777"/>
    <lineage>
        <taxon>Bacteria</taxon>
        <taxon>Bacillati</taxon>
        <taxon>Bacillota</taxon>
        <taxon>Bacilli</taxon>
        <taxon>Bacillales</taxon>
        <taxon>Bacillaceae</taxon>
        <taxon>Robertmurraya</taxon>
    </lineage>
</organism>
<dbReference type="AlphaFoldDB" id="A0A919WFJ1"/>
<proteinExistence type="predicted"/>
<evidence type="ECO:0000313" key="2">
    <source>
        <dbReference type="Proteomes" id="UP000682111"/>
    </source>
</evidence>
<protein>
    <submittedName>
        <fullName evidence="1">Uncharacterized protein</fullName>
    </submittedName>
</protein>
<dbReference type="Proteomes" id="UP000682111">
    <property type="component" value="Unassembled WGS sequence"/>
</dbReference>
<evidence type="ECO:0000313" key="1">
    <source>
        <dbReference type="EMBL" id="GIN61031.1"/>
    </source>
</evidence>
<dbReference type="RefSeq" id="WP_095306267.1">
    <property type="nucleotide sequence ID" value="NZ_BORC01000001.1"/>
</dbReference>
<comment type="caution">
    <text evidence="1">The sequence shown here is derived from an EMBL/GenBank/DDBJ whole genome shotgun (WGS) entry which is preliminary data.</text>
</comment>
<reference evidence="1" key="1">
    <citation type="submission" date="2021-03" db="EMBL/GenBank/DDBJ databases">
        <title>Antimicrobial resistance genes in bacteria isolated from Japanese honey, and their potential for conferring macrolide and lincosamide resistance in the American foulbrood pathogen Paenibacillus larvae.</title>
        <authorList>
            <person name="Okamoto M."/>
            <person name="Kumagai M."/>
            <person name="Kanamori H."/>
            <person name="Takamatsu D."/>
        </authorList>
    </citation>
    <scope>NUCLEOTIDE SEQUENCE</scope>
    <source>
        <strain evidence="1">J27TS8</strain>
    </source>
</reference>